<dbReference type="OrthoDB" id="9780430at2"/>
<dbReference type="PANTHER" id="PTHR42905:SF16">
    <property type="entry name" value="CARBOXYPHOSPHONOENOLPYRUVATE PHOSPHONOMUTASE-LIKE PROTEIN (AFU_ORTHOLOGUE AFUA_5G07230)"/>
    <property type="match status" value="1"/>
</dbReference>
<keyword evidence="2" id="KW-1185">Reference proteome</keyword>
<dbReference type="InterPro" id="IPR015813">
    <property type="entry name" value="Pyrv/PenolPyrv_kinase-like_dom"/>
</dbReference>
<dbReference type="InterPro" id="IPR040442">
    <property type="entry name" value="Pyrv_kinase-like_dom_sf"/>
</dbReference>
<dbReference type="InterPro" id="IPR039556">
    <property type="entry name" value="ICL/PEPM"/>
</dbReference>
<dbReference type="Gene3D" id="3.20.20.60">
    <property type="entry name" value="Phosphoenolpyruvate-binding domains"/>
    <property type="match status" value="1"/>
</dbReference>
<dbReference type="SUPFAM" id="SSF51621">
    <property type="entry name" value="Phosphoenolpyruvate/pyruvate domain"/>
    <property type="match status" value="1"/>
</dbReference>
<proteinExistence type="predicted"/>
<dbReference type="RefSeq" id="WP_114927085.1">
    <property type="nucleotide sequence ID" value="NZ_CP031229.1"/>
</dbReference>
<dbReference type="EMBL" id="CP031229">
    <property type="protein sequence ID" value="AXH95320.1"/>
    <property type="molecule type" value="Genomic_DNA"/>
</dbReference>
<accession>A0A345NJW2</accession>
<evidence type="ECO:0000313" key="2">
    <source>
        <dbReference type="Proteomes" id="UP000253790"/>
    </source>
</evidence>
<evidence type="ECO:0000313" key="1">
    <source>
        <dbReference type="EMBL" id="AXH95320.1"/>
    </source>
</evidence>
<sequence>MTTATTFLSLHRPGDPLLLPNAWDRGSVRLFAGMGFRAIATTSSGYAASRGLLDGHVGRDETLAHAADLVAATGLPVSADLEDCYAPDSDGVAETVRLAAATGLAGGSVEDWASGPGGRIYPFEEALERVVAAVGAARSAPDGFVLTARAENHIRGVDDLEDTLRRLRAYAEAGADVVYAPGLTDLDQIRRVVQEVGVPVNVLARRGGPGVAELAGAGVARISVGGSFAFAGLAAVGQAARELLEDGTVGYAEEAAAGSQLAGRYFC</sequence>
<dbReference type="KEGG" id="orn:DV701_03470"/>
<organism evidence="1 2">
    <name type="scientific">Ornithinimicrobium avium</name>
    <dbReference type="NCBI Taxonomy" id="2283195"/>
    <lineage>
        <taxon>Bacteria</taxon>
        <taxon>Bacillati</taxon>
        <taxon>Actinomycetota</taxon>
        <taxon>Actinomycetes</taxon>
        <taxon>Micrococcales</taxon>
        <taxon>Ornithinimicrobiaceae</taxon>
        <taxon>Ornithinimicrobium</taxon>
    </lineage>
</organism>
<dbReference type="PANTHER" id="PTHR42905">
    <property type="entry name" value="PHOSPHOENOLPYRUVATE CARBOXYLASE"/>
    <property type="match status" value="1"/>
</dbReference>
<dbReference type="GO" id="GO:0016829">
    <property type="term" value="F:lyase activity"/>
    <property type="evidence" value="ECO:0007669"/>
    <property type="project" value="UniProtKB-KW"/>
</dbReference>
<keyword evidence="1" id="KW-0456">Lyase</keyword>
<protein>
    <submittedName>
        <fullName evidence="1">Isocitrate lyase/phosphoenolpyruvate mutase family protein</fullName>
    </submittedName>
</protein>
<gene>
    <name evidence="1" type="ORF">DV701_03470</name>
</gene>
<dbReference type="CDD" id="cd00377">
    <property type="entry name" value="ICL_PEPM"/>
    <property type="match status" value="1"/>
</dbReference>
<dbReference type="Pfam" id="PF13714">
    <property type="entry name" value="PEP_mutase"/>
    <property type="match status" value="1"/>
</dbReference>
<name>A0A345NJW2_9MICO</name>
<keyword evidence="1" id="KW-0670">Pyruvate</keyword>
<reference evidence="1 2" key="1">
    <citation type="submission" date="2018-07" db="EMBL/GenBank/DDBJ databases">
        <title>Complete genome sequencing of Ornithinimicrobium sp. AMA3305.</title>
        <authorList>
            <person name="Bae J.-W."/>
        </authorList>
    </citation>
    <scope>NUCLEOTIDE SEQUENCE [LARGE SCALE GENOMIC DNA]</scope>
    <source>
        <strain evidence="1 2">AMA3305</strain>
    </source>
</reference>
<dbReference type="Proteomes" id="UP000253790">
    <property type="component" value="Chromosome"/>
</dbReference>
<dbReference type="AlphaFoldDB" id="A0A345NJW2"/>